<dbReference type="PANTHER" id="PTHR42879:SF2">
    <property type="entry name" value="3-OXOACYL-[ACYL-CARRIER-PROTEIN] REDUCTASE FABG"/>
    <property type="match status" value="1"/>
</dbReference>
<keyword evidence="8" id="KW-1185">Reference proteome</keyword>
<name>W9C830_SCLBF</name>
<proteinExistence type="inferred from homology"/>
<dbReference type="Pfam" id="PF00106">
    <property type="entry name" value="adh_short"/>
    <property type="match status" value="1"/>
</dbReference>
<dbReference type="InterPro" id="IPR002347">
    <property type="entry name" value="SDR_fam"/>
</dbReference>
<protein>
    <recommendedName>
        <fullName evidence="2">3-oxoacyl-[acyl-carrier-protein] reductase</fullName>
        <ecNumber evidence="2">1.1.1.100</ecNumber>
    </recommendedName>
</protein>
<feature type="domain" description="Heterokaryon incompatibility" evidence="6">
    <location>
        <begin position="416"/>
        <end position="534"/>
    </location>
</feature>
<gene>
    <name evidence="7" type="ORF">SBOR_7688</name>
</gene>
<sequence>MSEKELPSRPAAESRVHEGKLAIVTGSARSIGAAIVKKLASKGCNIIINYATASSDKVAATLKTELESAHSIKAITVRADISTTAGCENIIATAKENFTNPKTSALQIDILVHNAAVLYVGPLESVIEEEFHHIYAVNVLGPTLLTAACKPFLPTDRSGRIVMMSSINPKIGTPNTTLYSGTKAAMEAMTRVWARELAENATVNAINPGPVMTDMYLSASEEIKQGLALWNPLTPLAPVRETDSPEVRELGDRLGGRAAYDHEVSGMIAIICDPDSSWMTGSLLSANGGLSFRPTCDKINGTGYHIALWQCNSIKYSRIYTLHLNVVSSEATTGTVAHLEHYPSRDIGKTHLKQRYTTNMTRTKLINMDSGTLEPYAISSMPPYFAASHAWSDNMFAIHTEYKNTLGGLMIETSVRKLFPKINYCWIDTICIDQNDEEDKKSQIPLMGDIYGNALAVLIITTCDFPSWMTQDYLDQLSKALDEAIAISMEEEYTETMSEYWAYGDGRQKIIEGMDCLELFTRTRWADRIWTLQEYILARQIVWLGKESACLRIDDVLFRALPDLCDVFDIGEAVGGKYSKVYEFYTGMVNAGDGKIDRTRVMELLGNRTASFPDDEIYGAMAASGVVIQPGVVTGQDNVWALWWEEAIRQGHHRWMFLPPVVSKLIGTNCIMPPFKTRHKSSQYSGLDTVHLEKGQVTISDGTINIFGHWAGSCHMIRRLGKVFRDENGGLLRDLTVILFASGSWQLALRLVAAFGGGRYSWKQCLAIGQVLKANFSRAKRAVESHKEHKMRCRRQTNYQRTVWADFMRLMMSQMTPLNDSVAYLAHLTNTLKSTDIIIVSSDNQPLHDLHALHFGIQDVSERSPFMIVSAPDSYVSVQDGHHNKALHKIGMSLPTIVCSTLRKAGAYKCHVIDSELHNFNIGGKSCWFCSNTGDMAVSQ</sequence>
<evidence type="ECO:0000256" key="3">
    <source>
        <dbReference type="ARBA" id="ARBA00022857"/>
    </source>
</evidence>
<evidence type="ECO:0000256" key="2">
    <source>
        <dbReference type="ARBA" id="ARBA00012948"/>
    </source>
</evidence>
<evidence type="ECO:0000256" key="1">
    <source>
        <dbReference type="ARBA" id="ARBA00006484"/>
    </source>
</evidence>
<dbReference type="AlphaFoldDB" id="W9C830"/>
<evidence type="ECO:0000256" key="4">
    <source>
        <dbReference type="ARBA" id="ARBA00023002"/>
    </source>
</evidence>
<dbReference type="GO" id="GO:0032787">
    <property type="term" value="P:monocarboxylic acid metabolic process"/>
    <property type="evidence" value="ECO:0007669"/>
    <property type="project" value="UniProtKB-ARBA"/>
</dbReference>
<keyword evidence="4" id="KW-0560">Oxidoreductase</keyword>
<dbReference type="EC" id="1.1.1.100" evidence="2"/>
<dbReference type="Proteomes" id="UP000019487">
    <property type="component" value="Unassembled WGS sequence"/>
</dbReference>
<evidence type="ECO:0000256" key="5">
    <source>
        <dbReference type="ARBA" id="ARBA00048508"/>
    </source>
</evidence>
<dbReference type="PRINTS" id="PR00081">
    <property type="entry name" value="GDHRDH"/>
</dbReference>
<reference evidence="7 8" key="1">
    <citation type="journal article" date="2014" name="Genome Announc.">
        <title>Draft genome sequence of Sclerotinia borealis, a psychrophilic plant pathogenic fungus.</title>
        <authorList>
            <person name="Mardanov A.V."/>
            <person name="Beletsky A.V."/>
            <person name="Kadnikov V.V."/>
            <person name="Ignatov A.N."/>
            <person name="Ravin N.V."/>
        </authorList>
    </citation>
    <scope>NUCLEOTIDE SEQUENCE [LARGE SCALE GENOMIC DNA]</scope>
    <source>
        <strain evidence="8">F-4157</strain>
    </source>
</reference>
<dbReference type="HOGENOM" id="CLU_312189_0_0_1"/>
<evidence type="ECO:0000313" key="8">
    <source>
        <dbReference type="Proteomes" id="UP000019487"/>
    </source>
</evidence>
<dbReference type="EMBL" id="AYSA01000444">
    <property type="protein sequence ID" value="ESZ91943.1"/>
    <property type="molecule type" value="Genomic_DNA"/>
</dbReference>
<organism evidence="7 8">
    <name type="scientific">Sclerotinia borealis (strain F-4128)</name>
    <dbReference type="NCBI Taxonomy" id="1432307"/>
    <lineage>
        <taxon>Eukaryota</taxon>
        <taxon>Fungi</taxon>
        <taxon>Dikarya</taxon>
        <taxon>Ascomycota</taxon>
        <taxon>Pezizomycotina</taxon>
        <taxon>Leotiomycetes</taxon>
        <taxon>Helotiales</taxon>
        <taxon>Sclerotiniaceae</taxon>
        <taxon>Sclerotinia</taxon>
    </lineage>
</organism>
<comment type="caution">
    <text evidence="7">The sequence shown here is derived from an EMBL/GenBank/DDBJ whole genome shotgun (WGS) entry which is preliminary data.</text>
</comment>
<dbReference type="Gene3D" id="3.40.50.720">
    <property type="entry name" value="NAD(P)-binding Rossmann-like Domain"/>
    <property type="match status" value="1"/>
</dbReference>
<dbReference type="CDD" id="cd05233">
    <property type="entry name" value="SDR_c"/>
    <property type="match status" value="1"/>
</dbReference>
<keyword evidence="3" id="KW-0521">NADP</keyword>
<comment type="catalytic activity">
    <reaction evidence="5">
        <text>a (3R)-hydroxyacyl-[ACP] + NADP(+) = a 3-oxoacyl-[ACP] + NADPH + H(+)</text>
        <dbReference type="Rhea" id="RHEA:17397"/>
        <dbReference type="Rhea" id="RHEA-COMP:9916"/>
        <dbReference type="Rhea" id="RHEA-COMP:9945"/>
        <dbReference type="ChEBI" id="CHEBI:15378"/>
        <dbReference type="ChEBI" id="CHEBI:57783"/>
        <dbReference type="ChEBI" id="CHEBI:58349"/>
        <dbReference type="ChEBI" id="CHEBI:78776"/>
        <dbReference type="ChEBI" id="CHEBI:78827"/>
        <dbReference type="EC" id="1.1.1.100"/>
    </reaction>
</comment>
<dbReference type="InterPro" id="IPR020904">
    <property type="entry name" value="Sc_DH/Rdtase_CS"/>
</dbReference>
<dbReference type="SUPFAM" id="SSF51735">
    <property type="entry name" value="NAD(P)-binding Rossmann-fold domains"/>
    <property type="match status" value="1"/>
</dbReference>
<dbReference type="FunFam" id="3.40.50.720:FF:000374">
    <property type="entry name" value="3-oxoacyl-(Acyl-carrier-protein) reductase"/>
    <property type="match status" value="1"/>
</dbReference>
<dbReference type="PROSITE" id="PS00061">
    <property type="entry name" value="ADH_SHORT"/>
    <property type="match status" value="1"/>
</dbReference>
<evidence type="ECO:0000259" key="6">
    <source>
        <dbReference type="Pfam" id="PF06985"/>
    </source>
</evidence>
<dbReference type="PANTHER" id="PTHR42879">
    <property type="entry name" value="3-OXOACYL-(ACYL-CARRIER-PROTEIN) REDUCTASE"/>
    <property type="match status" value="1"/>
</dbReference>
<comment type="similarity">
    <text evidence="1">Belongs to the short-chain dehydrogenases/reductases (SDR) family.</text>
</comment>
<accession>W9C830</accession>
<dbReference type="InterPro" id="IPR050259">
    <property type="entry name" value="SDR"/>
</dbReference>
<dbReference type="OrthoDB" id="2157530at2759"/>
<evidence type="ECO:0000313" key="7">
    <source>
        <dbReference type="EMBL" id="ESZ91943.1"/>
    </source>
</evidence>
<dbReference type="InterPro" id="IPR036291">
    <property type="entry name" value="NAD(P)-bd_dom_sf"/>
</dbReference>
<dbReference type="STRING" id="1432307.W9C830"/>
<dbReference type="PRINTS" id="PR00080">
    <property type="entry name" value="SDRFAMILY"/>
</dbReference>
<dbReference type="GO" id="GO:0004316">
    <property type="term" value="F:3-oxoacyl-[acyl-carrier-protein] reductase (NADPH) activity"/>
    <property type="evidence" value="ECO:0007669"/>
    <property type="project" value="UniProtKB-EC"/>
</dbReference>
<dbReference type="Pfam" id="PF06985">
    <property type="entry name" value="HET"/>
    <property type="match status" value="1"/>
</dbReference>
<dbReference type="InterPro" id="IPR010730">
    <property type="entry name" value="HET"/>
</dbReference>